<evidence type="ECO:0000313" key="2">
    <source>
        <dbReference type="EnsemblPlants" id="AES89922"/>
    </source>
</evidence>
<dbReference type="Proteomes" id="UP000002051">
    <property type="component" value="Chromosome 4"/>
</dbReference>
<keyword evidence="1" id="KW-0472">Membrane</keyword>
<evidence type="ECO:0000313" key="1">
    <source>
        <dbReference type="EMBL" id="AES89922.1"/>
    </source>
</evidence>
<keyword evidence="1" id="KW-0812">Transmembrane</keyword>
<name>G7JF56_MEDTR</name>
<evidence type="ECO:0000313" key="3">
    <source>
        <dbReference type="Proteomes" id="UP000002051"/>
    </source>
</evidence>
<organism evidence="1 3">
    <name type="scientific">Medicago truncatula</name>
    <name type="common">Barrel medic</name>
    <name type="synonym">Medicago tribuloides</name>
    <dbReference type="NCBI Taxonomy" id="3880"/>
    <lineage>
        <taxon>Eukaryota</taxon>
        <taxon>Viridiplantae</taxon>
        <taxon>Streptophyta</taxon>
        <taxon>Embryophyta</taxon>
        <taxon>Tracheophyta</taxon>
        <taxon>Spermatophyta</taxon>
        <taxon>Magnoliopsida</taxon>
        <taxon>eudicotyledons</taxon>
        <taxon>Gunneridae</taxon>
        <taxon>Pentapetalae</taxon>
        <taxon>rosids</taxon>
        <taxon>fabids</taxon>
        <taxon>Fabales</taxon>
        <taxon>Fabaceae</taxon>
        <taxon>Papilionoideae</taxon>
        <taxon>50 kb inversion clade</taxon>
        <taxon>NPAAA clade</taxon>
        <taxon>Hologalegina</taxon>
        <taxon>IRL clade</taxon>
        <taxon>Trifolieae</taxon>
        <taxon>Medicago</taxon>
    </lineage>
</organism>
<accession>G7JF56</accession>
<dbReference type="EMBL" id="CM001220">
    <property type="protein sequence ID" value="AES89922.1"/>
    <property type="molecule type" value="Genomic_DNA"/>
</dbReference>
<sequence>MWLCTRRLTQGKQAISAAKKEVPSAAKKEQAISASHEVQASSATKQQGSKLIVIPSRKPSLQDTPIYHPQSDAPLAGTHQLPSFLSSGSLIHRVSETLLSIKCLHMTSNNVFVGLMYYLLNVLIKVINYFTSKVVCIFATFFSKS</sequence>
<proteinExistence type="predicted"/>
<protein>
    <submittedName>
        <fullName evidence="1">Transmembrane protein, putative</fullName>
    </submittedName>
</protein>
<reference evidence="1 3" key="2">
    <citation type="journal article" date="2014" name="BMC Genomics">
        <title>An improved genome release (version Mt4.0) for the model legume Medicago truncatula.</title>
        <authorList>
            <person name="Tang H."/>
            <person name="Krishnakumar V."/>
            <person name="Bidwell S."/>
            <person name="Rosen B."/>
            <person name="Chan A."/>
            <person name="Zhou S."/>
            <person name="Gentzbittel L."/>
            <person name="Childs K.L."/>
            <person name="Yandell M."/>
            <person name="Gundlach H."/>
            <person name="Mayer K.F."/>
            <person name="Schwartz D.C."/>
            <person name="Town C.D."/>
        </authorList>
    </citation>
    <scope>GENOME REANNOTATION</scope>
    <source>
        <strain evidence="2 3">cv. Jemalong A17</strain>
    </source>
</reference>
<dbReference type="EnsemblPlants" id="AES89922">
    <property type="protein sequence ID" value="AES89922"/>
    <property type="gene ID" value="MTR_4g081810"/>
</dbReference>
<keyword evidence="3" id="KW-1185">Reference proteome</keyword>
<dbReference type="HOGENOM" id="CLU_1789783_0_0_1"/>
<reference evidence="2" key="3">
    <citation type="submission" date="2015-04" db="UniProtKB">
        <authorList>
            <consortium name="EnsemblPlants"/>
        </authorList>
    </citation>
    <scope>IDENTIFICATION</scope>
    <source>
        <strain evidence="2">cv. Jemalong A17</strain>
    </source>
</reference>
<reference evidence="1 3" key="1">
    <citation type="journal article" date="2011" name="Nature">
        <title>The Medicago genome provides insight into the evolution of rhizobial symbioses.</title>
        <authorList>
            <person name="Young N.D."/>
            <person name="Debelle F."/>
            <person name="Oldroyd G.E."/>
            <person name="Geurts R."/>
            <person name="Cannon S.B."/>
            <person name="Udvardi M.K."/>
            <person name="Benedito V.A."/>
            <person name="Mayer K.F."/>
            <person name="Gouzy J."/>
            <person name="Schoof H."/>
            <person name="Van de Peer Y."/>
            <person name="Proost S."/>
            <person name="Cook D.R."/>
            <person name="Meyers B.C."/>
            <person name="Spannagl M."/>
            <person name="Cheung F."/>
            <person name="De Mita S."/>
            <person name="Krishnakumar V."/>
            <person name="Gundlach H."/>
            <person name="Zhou S."/>
            <person name="Mudge J."/>
            <person name="Bharti A.K."/>
            <person name="Murray J.D."/>
            <person name="Naoumkina M.A."/>
            <person name="Rosen B."/>
            <person name="Silverstein K.A."/>
            <person name="Tang H."/>
            <person name="Rombauts S."/>
            <person name="Zhao P.X."/>
            <person name="Zhou P."/>
            <person name="Barbe V."/>
            <person name="Bardou P."/>
            <person name="Bechner M."/>
            <person name="Bellec A."/>
            <person name="Berger A."/>
            <person name="Berges H."/>
            <person name="Bidwell S."/>
            <person name="Bisseling T."/>
            <person name="Choisne N."/>
            <person name="Couloux A."/>
            <person name="Denny R."/>
            <person name="Deshpande S."/>
            <person name="Dai X."/>
            <person name="Doyle J.J."/>
            <person name="Dudez A.M."/>
            <person name="Farmer A.D."/>
            <person name="Fouteau S."/>
            <person name="Franken C."/>
            <person name="Gibelin C."/>
            <person name="Gish J."/>
            <person name="Goldstein S."/>
            <person name="Gonzalez A.J."/>
            <person name="Green P.J."/>
            <person name="Hallab A."/>
            <person name="Hartog M."/>
            <person name="Hua A."/>
            <person name="Humphray S.J."/>
            <person name="Jeong D.H."/>
            <person name="Jing Y."/>
            <person name="Jocker A."/>
            <person name="Kenton S.M."/>
            <person name="Kim D.J."/>
            <person name="Klee K."/>
            <person name="Lai H."/>
            <person name="Lang C."/>
            <person name="Lin S."/>
            <person name="Macmil S.L."/>
            <person name="Magdelenat G."/>
            <person name="Matthews L."/>
            <person name="McCorrison J."/>
            <person name="Monaghan E.L."/>
            <person name="Mun J.H."/>
            <person name="Najar F.Z."/>
            <person name="Nicholson C."/>
            <person name="Noirot C."/>
            <person name="O'Bleness M."/>
            <person name="Paule C.R."/>
            <person name="Poulain J."/>
            <person name="Prion F."/>
            <person name="Qin B."/>
            <person name="Qu C."/>
            <person name="Retzel E.F."/>
            <person name="Riddle C."/>
            <person name="Sallet E."/>
            <person name="Samain S."/>
            <person name="Samson N."/>
            <person name="Sanders I."/>
            <person name="Saurat O."/>
            <person name="Scarpelli C."/>
            <person name="Schiex T."/>
            <person name="Segurens B."/>
            <person name="Severin A.J."/>
            <person name="Sherrier D.J."/>
            <person name="Shi R."/>
            <person name="Sims S."/>
            <person name="Singer S.R."/>
            <person name="Sinharoy S."/>
            <person name="Sterck L."/>
            <person name="Viollet A."/>
            <person name="Wang B.B."/>
            <person name="Wang K."/>
            <person name="Wang M."/>
            <person name="Wang X."/>
            <person name="Warfsmann J."/>
            <person name="Weissenbach J."/>
            <person name="White D.D."/>
            <person name="White J.D."/>
            <person name="Wiley G.B."/>
            <person name="Wincker P."/>
            <person name="Xing Y."/>
            <person name="Yang L."/>
            <person name="Yao Z."/>
            <person name="Ying F."/>
            <person name="Zhai J."/>
            <person name="Zhou L."/>
            <person name="Zuber A."/>
            <person name="Denarie J."/>
            <person name="Dixon R.A."/>
            <person name="May G.D."/>
            <person name="Schwartz D.C."/>
            <person name="Rogers J."/>
            <person name="Quetier F."/>
            <person name="Town C.D."/>
            <person name="Roe B.A."/>
        </authorList>
    </citation>
    <scope>NUCLEOTIDE SEQUENCE [LARGE SCALE GENOMIC DNA]</scope>
    <source>
        <strain evidence="1">A17</strain>
        <strain evidence="2 3">cv. Jemalong A17</strain>
    </source>
</reference>
<dbReference type="PaxDb" id="3880-AES89922"/>
<gene>
    <name evidence="1" type="ordered locus">MTR_4g081810</name>
</gene>
<dbReference type="AlphaFoldDB" id="G7JF56"/>